<evidence type="ECO:0000313" key="3">
    <source>
        <dbReference type="Proteomes" id="UP000589626"/>
    </source>
</evidence>
<feature type="transmembrane region" description="Helical" evidence="1">
    <location>
        <begin position="346"/>
        <end position="366"/>
    </location>
</feature>
<dbReference type="Proteomes" id="UP000589626">
    <property type="component" value="Unassembled WGS sequence"/>
</dbReference>
<keyword evidence="1" id="KW-0812">Transmembrane</keyword>
<dbReference type="GO" id="GO:0005886">
    <property type="term" value="C:plasma membrane"/>
    <property type="evidence" value="ECO:0007669"/>
    <property type="project" value="TreeGrafter"/>
</dbReference>
<evidence type="ECO:0000256" key="1">
    <source>
        <dbReference type="SAM" id="Phobius"/>
    </source>
</evidence>
<sequence length="378" mass="38301">MPLLVRSACLLALGVGVGRFVFTPILPLMTEHAGVSPRAGSVLATLNYLGYAIGALGALGLRGRVHLLPLRRVCIVTICLSLFAMGMTDGLVTWGALRFLAGVGGAVLFVLGVDDLLSGVARRTTAAWGFGGVGAGIVLSGVVIALLGDAAWREAWWLAGAVGCALGVAAWGKGSPAGVHSADEQTRRGGTPAGPWPFRLVWVAYAIEGVGYIIIGTFLVAAVSENAPVRVGSMVWVAVGLVALPSCACWTWLTLRVRRATALTMALLVQAVAAALPVLTTAPSAALASGMLFGATIIAVPWLALMVARDTGRRNDVVLMTLGYGGGQVVGPLLAAPLLAGGYRSSLMVAAVVLAIGAGVAGVLAGTRPAPANPGSVT</sequence>
<dbReference type="RefSeq" id="WP_183592983.1">
    <property type="nucleotide sequence ID" value="NZ_JACHWR010000002.1"/>
</dbReference>
<feature type="transmembrane region" description="Helical" evidence="1">
    <location>
        <begin position="125"/>
        <end position="148"/>
    </location>
</feature>
<feature type="transmembrane region" description="Helical" evidence="1">
    <location>
        <begin position="234"/>
        <end position="253"/>
    </location>
</feature>
<proteinExistence type="predicted"/>
<dbReference type="Pfam" id="PF06779">
    <property type="entry name" value="MFS_4"/>
    <property type="match status" value="1"/>
</dbReference>
<name>A0A7W4VWS8_9ACTN</name>
<keyword evidence="3" id="KW-1185">Reference proteome</keyword>
<dbReference type="Gene3D" id="1.20.1250.20">
    <property type="entry name" value="MFS general substrate transporter like domains"/>
    <property type="match status" value="1"/>
</dbReference>
<feature type="transmembrane region" description="Helical" evidence="1">
    <location>
        <begin position="317"/>
        <end position="340"/>
    </location>
</feature>
<dbReference type="AlphaFoldDB" id="A0A7W4VWS8"/>
<feature type="transmembrane region" description="Helical" evidence="1">
    <location>
        <begin position="200"/>
        <end position="222"/>
    </location>
</feature>
<keyword evidence="1" id="KW-0472">Membrane</keyword>
<feature type="transmembrane region" description="Helical" evidence="1">
    <location>
        <begin position="285"/>
        <end position="305"/>
    </location>
</feature>
<evidence type="ECO:0000313" key="2">
    <source>
        <dbReference type="EMBL" id="MBB3043095.1"/>
    </source>
</evidence>
<dbReference type="EMBL" id="JACHWR010000002">
    <property type="protein sequence ID" value="MBB3043095.1"/>
    <property type="molecule type" value="Genomic_DNA"/>
</dbReference>
<reference evidence="2 3" key="1">
    <citation type="submission" date="2020-08" db="EMBL/GenBank/DDBJ databases">
        <title>Sequencing the genomes of 1000 actinobacteria strains.</title>
        <authorList>
            <person name="Klenk H.-P."/>
        </authorList>
    </citation>
    <scope>NUCLEOTIDE SEQUENCE [LARGE SCALE GENOMIC DNA]</scope>
    <source>
        <strain evidence="2 3">DSM 105498</strain>
    </source>
</reference>
<dbReference type="SUPFAM" id="SSF103473">
    <property type="entry name" value="MFS general substrate transporter"/>
    <property type="match status" value="1"/>
</dbReference>
<protein>
    <submittedName>
        <fullName evidence="2">MFS family permease</fullName>
    </submittedName>
</protein>
<feature type="transmembrane region" description="Helical" evidence="1">
    <location>
        <begin position="42"/>
        <end position="61"/>
    </location>
</feature>
<keyword evidence="1" id="KW-1133">Transmembrane helix</keyword>
<organism evidence="2 3">
    <name type="scientific">Nocardioides soli</name>
    <dbReference type="NCBI Taxonomy" id="1036020"/>
    <lineage>
        <taxon>Bacteria</taxon>
        <taxon>Bacillati</taxon>
        <taxon>Actinomycetota</taxon>
        <taxon>Actinomycetes</taxon>
        <taxon>Propionibacteriales</taxon>
        <taxon>Nocardioidaceae</taxon>
        <taxon>Nocardioides</taxon>
    </lineage>
</organism>
<feature type="transmembrane region" description="Helical" evidence="1">
    <location>
        <begin position="154"/>
        <end position="172"/>
    </location>
</feature>
<accession>A0A7W4VWS8</accession>
<dbReference type="PANTHER" id="PTHR23537:SF1">
    <property type="entry name" value="SUGAR TRANSPORTER"/>
    <property type="match status" value="1"/>
</dbReference>
<feature type="transmembrane region" description="Helical" evidence="1">
    <location>
        <begin position="91"/>
        <end position="113"/>
    </location>
</feature>
<feature type="transmembrane region" description="Helical" evidence="1">
    <location>
        <begin position="68"/>
        <end position="85"/>
    </location>
</feature>
<comment type="caution">
    <text evidence="2">The sequence shown here is derived from an EMBL/GenBank/DDBJ whole genome shotgun (WGS) entry which is preliminary data.</text>
</comment>
<dbReference type="PANTHER" id="PTHR23537">
    <property type="match status" value="1"/>
</dbReference>
<dbReference type="InterPro" id="IPR036259">
    <property type="entry name" value="MFS_trans_sf"/>
</dbReference>
<feature type="transmembrane region" description="Helical" evidence="1">
    <location>
        <begin position="260"/>
        <end position="279"/>
    </location>
</feature>
<gene>
    <name evidence="2" type="ORF">FHU40_002913</name>
</gene>
<dbReference type="InterPro" id="IPR010645">
    <property type="entry name" value="MFS_4"/>
</dbReference>